<dbReference type="Gene3D" id="4.10.240.10">
    <property type="entry name" value="Zn(2)-C6 fungal-type DNA-binding domain"/>
    <property type="match status" value="1"/>
</dbReference>
<dbReference type="SMART" id="SM00066">
    <property type="entry name" value="GAL4"/>
    <property type="match status" value="1"/>
</dbReference>
<dbReference type="GO" id="GO:0008270">
    <property type="term" value="F:zinc ion binding"/>
    <property type="evidence" value="ECO:0007669"/>
    <property type="project" value="InterPro"/>
</dbReference>
<feature type="region of interest" description="Disordered" evidence="4">
    <location>
        <begin position="1"/>
        <end position="25"/>
    </location>
</feature>
<evidence type="ECO:0000313" key="6">
    <source>
        <dbReference type="EMBL" id="RDX47580.1"/>
    </source>
</evidence>
<name>A0A371D4W1_9APHY</name>
<dbReference type="Proteomes" id="UP000256964">
    <property type="component" value="Unassembled WGS sequence"/>
</dbReference>
<comment type="subcellular location">
    <subcellularLocation>
        <location evidence="1">Nucleus</location>
    </subcellularLocation>
</comment>
<dbReference type="PANTHER" id="PTHR31001:SF87">
    <property type="entry name" value="COL-21"/>
    <property type="match status" value="1"/>
</dbReference>
<organism evidence="6 7">
    <name type="scientific">Lentinus brumalis</name>
    <dbReference type="NCBI Taxonomy" id="2498619"/>
    <lineage>
        <taxon>Eukaryota</taxon>
        <taxon>Fungi</taxon>
        <taxon>Dikarya</taxon>
        <taxon>Basidiomycota</taxon>
        <taxon>Agaricomycotina</taxon>
        <taxon>Agaricomycetes</taxon>
        <taxon>Polyporales</taxon>
        <taxon>Polyporaceae</taxon>
        <taxon>Lentinus</taxon>
    </lineage>
</organism>
<dbReference type="InterPro" id="IPR001138">
    <property type="entry name" value="Zn2Cys6_DnaBD"/>
</dbReference>
<dbReference type="EMBL" id="KZ857417">
    <property type="protein sequence ID" value="RDX47580.1"/>
    <property type="molecule type" value="Genomic_DNA"/>
</dbReference>
<dbReference type="OrthoDB" id="3364175at2759"/>
<dbReference type="CDD" id="cd12148">
    <property type="entry name" value="fungal_TF_MHR"/>
    <property type="match status" value="1"/>
</dbReference>
<dbReference type="GO" id="GO:0000981">
    <property type="term" value="F:DNA-binding transcription factor activity, RNA polymerase II-specific"/>
    <property type="evidence" value="ECO:0007669"/>
    <property type="project" value="InterPro"/>
</dbReference>
<feature type="region of interest" description="Disordered" evidence="4">
    <location>
        <begin position="695"/>
        <end position="736"/>
    </location>
</feature>
<evidence type="ECO:0000256" key="3">
    <source>
        <dbReference type="ARBA" id="ARBA00023242"/>
    </source>
</evidence>
<dbReference type="InterPro" id="IPR007219">
    <property type="entry name" value="XnlR_reg_dom"/>
</dbReference>
<dbReference type="Pfam" id="PF00172">
    <property type="entry name" value="Zn_clus"/>
    <property type="match status" value="1"/>
</dbReference>
<dbReference type="SUPFAM" id="SSF57701">
    <property type="entry name" value="Zn2/Cys6 DNA-binding domain"/>
    <property type="match status" value="1"/>
</dbReference>
<gene>
    <name evidence="6" type="ORF">OH76DRAFT_1484503</name>
</gene>
<evidence type="ECO:0000256" key="1">
    <source>
        <dbReference type="ARBA" id="ARBA00004123"/>
    </source>
</evidence>
<dbReference type="STRING" id="139420.A0A371D4W1"/>
<feature type="compositionally biased region" description="Low complexity" evidence="4">
    <location>
        <begin position="714"/>
        <end position="729"/>
    </location>
</feature>
<dbReference type="SMART" id="SM00906">
    <property type="entry name" value="Fungal_trans"/>
    <property type="match status" value="1"/>
</dbReference>
<keyword evidence="7" id="KW-1185">Reference proteome</keyword>
<feature type="domain" description="Zn(2)-C6 fungal-type" evidence="5">
    <location>
        <begin position="33"/>
        <end position="64"/>
    </location>
</feature>
<evidence type="ECO:0000259" key="5">
    <source>
        <dbReference type="PROSITE" id="PS50048"/>
    </source>
</evidence>
<reference evidence="6 7" key="1">
    <citation type="journal article" date="2018" name="Biotechnol. Biofuels">
        <title>Integrative visual omics of the white-rot fungus Polyporus brumalis exposes the biotechnological potential of its oxidative enzymes for delignifying raw plant biomass.</title>
        <authorList>
            <person name="Miyauchi S."/>
            <person name="Rancon A."/>
            <person name="Drula E."/>
            <person name="Hage H."/>
            <person name="Chaduli D."/>
            <person name="Favel A."/>
            <person name="Grisel S."/>
            <person name="Henrissat B."/>
            <person name="Herpoel-Gimbert I."/>
            <person name="Ruiz-Duenas F.J."/>
            <person name="Chevret D."/>
            <person name="Hainaut M."/>
            <person name="Lin J."/>
            <person name="Wang M."/>
            <person name="Pangilinan J."/>
            <person name="Lipzen A."/>
            <person name="Lesage-Meessen L."/>
            <person name="Navarro D."/>
            <person name="Riley R."/>
            <person name="Grigoriev I.V."/>
            <person name="Zhou S."/>
            <person name="Raouche S."/>
            <person name="Rosso M.N."/>
        </authorList>
    </citation>
    <scope>NUCLEOTIDE SEQUENCE [LARGE SCALE GENOMIC DNA]</scope>
    <source>
        <strain evidence="6 7">BRFM 1820</strain>
    </source>
</reference>
<dbReference type="InterPro" id="IPR050613">
    <property type="entry name" value="Sec_Metabolite_Reg"/>
</dbReference>
<dbReference type="PANTHER" id="PTHR31001">
    <property type="entry name" value="UNCHARACTERIZED TRANSCRIPTIONAL REGULATORY PROTEIN"/>
    <property type="match status" value="1"/>
</dbReference>
<feature type="compositionally biased region" description="Polar residues" evidence="4">
    <location>
        <begin position="1"/>
        <end position="11"/>
    </location>
</feature>
<sequence>MAPAATVTTGANPEDTASGPGKVKQTRRRQRLSCIECTRRRQKCDRQIPCGLCVSRGISQLCRWEPLVSRPAPQKPPEGAPVASHQSTIAALSARIAVLEQTILRQNALAQSATSGELADGSANTDVNERLLHEPLGANGDSSTPDEPGTNTSEHPSDSAELSRYDFDVQLAAIRMAHMSLAPQNEYVGGGTVICAIHKLGDPESYRYPYSRSTTAYTLRNAYQPGSNPMTEPVQKLLAGLPSRETVTELVNAFFAERGWQFGLPETWFKNALQRMWAHLDIRCLGISCHMSGGCARCTREVNPHWLALLFAVMALAPRRIVGMSARVHFWSAMEARRLIGDIMISTPAYSMAPSECMVHGIVLSCIAACLLAAYLSDRGRVSDAWKIVGCSVRNAQAVGLHRDPGWSKWEKMDREECELRLLAWWFLITSDRAYSLILGRPTIAGEGTYDVKLVPGAVHGDGSPNPYMHYQHAFIGLMHLVEETVTKCIGILTPSYATVLEVDRKFKQWLDKVDPSMNWRQPHTLPPSPTQVDYAIAFQRHYCAAYYLGTLMNLHRPYLMHAPPILPPPNSPSSVTSAVLNPSRERCIELGMELVRVLCDAQEEVAQWDTEQMPFVAFHYAYFVFDGAVAMVGALSQDPPHAKAKECLALIDRATRMLEMCKEANRGATDGEADVSSRAVTILGALRKAGRWDERFGTKRGGEASASAAKGHTPASSPSSSGTSRSGSIEAQSAQWDPFSSSVTMPVAPGAPSFAELAGLNAAFAPPAANSPFPFLNAPRQSSAFPPMPGPLHVQSSHTQSMYYGDARGDVSMAAPVMDLGGNTSKASLQTMVMPFDMLLNSNSYDIDWDAVMGSTGWGGDGTSGVGQTI</sequence>
<dbReference type="PROSITE" id="PS00463">
    <property type="entry name" value="ZN2_CY6_FUNGAL_1"/>
    <property type="match status" value="1"/>
</dbReference>
<keyword evidence="2" id="KW-0479">Metal-binding</keyword>
<keyword evidence="3" id="KW-0539">Nucleus</keyword>
<proteinExistence type="predicted"/>
<dbReference type="InterPro" id="IPR036864">
    <property type="entry name" value="Zn2-C6_fun-type_DNA-bd_sf"/>
</dbReference>
<feature type="region of interest" description="Disordered" evidence="4">
    <location>
        <begin position="134"/>
        <end position="162"/>
    </location>
</feature>
<dbReference type="AlphaFoldDB" id="A0A371D4W1"/>
<dbReference type="Pfam" id="PF04082">
    <property type="entry name" value="Fungal_trans"/>
    <property type="match status" value="1"/>
</dbReference>
<evidence type="ECO:0000256" key="2">
    <source>
        <dbReference type="ARBA" id="ARBA00022723"/>
    </source>
</evidence>
<accession>A0A371D4W1</accession>
<dbReference type="PROSITE" id="PS50048">
    <property type="entry name" value="ZN2_CY6_FUNGAL_2"/>
    <property type="match status" value="1"/>
</dbReference>
<evidence type="ECO:0000256" key="4">
    <source>
        <dbReference type="SAM" id="MobiDB-lite"/>
    </source>
</evidence>
<evidence type="ECO:0000313" key="7">
    <source>
        <dbReference type="Proteomes" id="UP000256964"/>
    </source>
</evidence>
<dbReference type="GO" id="GO:0005634">
    <property type="term" value="C:nucleus"/>
    <property type="evidence" value="ECO:0007669"/>
    <property type="project" value="UniProtKB-SubCell"/>
</dbReference>
<protein>
    <recommendedName>
        <fullName evidence="5">Zn(2)-C6 fungal-type domain-containing protein</fullName>
    </recommendedName>
</protein>
<feature type="compositionally biased region" description="Polar residues" evidence="4">
    <location>
        <begin position="140"/>
        <end position="154"/>
    </location>
</feature>
<dbReference type="GO" id="GO:0006351">
    <property type="term" value="P:DNA-templated transcription"/>
    <property type="evidence" value="ECO:0007669"/>
    <property type="project" value="InterPro"/>
</dbReference>
<dbReference type="GO" id="GO:0003677">
    <property type="term" value="F:DNA binding"/>
    <property type="evidence" value="ECO:0007669"/>
    <property type="project" value="InterPro"/>
</dbReference>